<dbReference type="InterPro" id="IPR019734">
    <property type="entry name" value="TPR_rpt"/>
</dbReference>
<comment type="caution">
    <text evidence="6">The sequence shown here is derived from an EMBL/GenBank/DDBJ whole genome shotgun (WGS) entry which is preliminary data.</text>
</comment>
<dbReference type="RefSeq" id="WP_200609909.1">
    <property type="nucleotide sequence ID" value="NZ_JAEHHL010000006.1"/>
</dbReference>
<feature type="repeat" description="TPR" evidence="5">
    <location>
        <begin position="235"/>
        <end position="268"/>
    </location>
</feature>
<dbReference type="Proteomes" id="UP000655420">
    <property type="component" value="Unassembled WGS sequence"/>
</dbReference>
<dbReference type="Gene3D" id="1.25.40.10">
    <property type="entry name" value="Tetratricopeptide repeat domain"/>
    <property type="match status" value="1"/>
</dbReference>
<name>A0A8J7M6X6_9RHOB</name>
<dbReference type="InterPro" id="IPR033891">
    <property type="entry name" value="TTC38"/>
</dbReference>
<dbReference type="InterPro" id="IPR011990">
    <property type="entry name" value="TPR-like_helical_dom_sf"/>
</dbReference>
<dbReference type="PANTHER" id="PTHR16263">
    <property type="entry name" value="TETRATRICOPEPTIDE REPEAT PROTEIN 38"/>
    <property type="match status" value="1"/>
</dbReference>
<evidence type="ECO:0000256" key="3">
    <source>
        <dbReference type="ARBA" id="ARBA00022737"/>
    </source>
</evidence>
<dbReference type="PANTHER" id="PTHR16263:SF4">
    <property type="entry name" value="TETRATRICOPEPTIDE REPEAT PROTEIN 38"/>
    <property type="match status" value="1"/>
</dbReference>
<comment type="similarity">
    <text evidence="1">Belongs to the TTC38 family.</text>
</comment>
<reference evidence="6" key="1">
    <citation type="submission" date="2020-12" db="EMBL/GenBank/DDBJ databases">
        <title>Bacterial taxonomy.</title>
        <authorList>
            <person name="Pan X."/>
        </authorList>
    </citation>
    <scope>NUCLEOTIDE SEQUENCE</scope>
    <source>
        <strain evidence="6">M0105</strain>
    </source>
</reference>
<evidence type="ECO:0000256" key="2">
    <source>
        <dbReference type="ARBA" id="ARBA00019992"/>
    </source>
</evidence>
<keyword evidence="3" id="KW-0677">Repeat</keyword>
<keyword evidence="4 5" id="KW-0802">TPR repeat</keyword>
<dbReference type="CDD" id="cd05804">
    <property type="entry name" value="StaR_like"/>
    <property type="match status" value="1"/>
</dbReference>
<evidence type="ECO:0000256" key="4">
    <source>
        <dbReference type="ARBA" id="ARBA00022803"/>
    </source>
</evidence>
<evidence type="ECO:0000313" key="6">
    <source>
        <dbReference type="EMBL" id="MBK0399716.1"/>
    </source>
</evidence>
<sequence length="452" mass="49677">MTARSTTSCPDESIEAGPESWGRTVTAFLAHSSETPVYLGETLAARPDHMLAWIAKGFFYLLLGRSELVSVAREALERAEAIAASRGANTHERHYLDALAAYAAGRPSVATSHLARILERHPEDTLAFKLDHAVRFVLGDRRGMLEQSEHIVDAIGADHPHLGYVLGCRSFALEENGSFGEAEATGRHAVEIAPDDAWGLHAVAHVYDMTGRAETGIRWLENRTSAWEHCNNFGGHVWWHLALFYLDLGDYDRVFDLYDRHVRAEKTDDYRDIANGASMLMRLQLEGLDVGDRWDELADLAVNRVDPGCVVFADLHYLLALGGAGRKAETDRLVERLARDAQARDHDMHEIAGVAGHPAAVGLAAFRAGKYALAFESLRGVRPALQRIGGSHAQRDVFSRIMIEAAIRSGRYAEADVELAARAARRGAEDGFSARRRASIARAREARGVAAE</sequence>
<evidence type="ECO:0000313" key="7">
    <source>
        <dbReference type="Proteomes" id="UP000655420"/>
    </source>
</evidence>
<gene>
    <name evidence="6" type="ORF">H0I76_10985</name>
</gene>
<evidence type="ECO:0000256" key="5">
    <source>
        <dbReference type="PROSITE-ProRule" id="PRU00339"/>
    </source>
</evidence>
<organism evidence="6 7">
    <name type="scientific">Thermohalobaculum xanthum</name>
    <dbReference type="NCBI Taxonomy" id="2753746"/>
    <lineage>
        <taxon>Bacteria</taxon>
        <taxon>Pseudomonadati</taxon>
        <taxon>Pseudomonadota</taxon>
        <taxon>Alphaproteobacteria</taxon>
        <taxon>Rhodobacterales</taxon>
        <taxon>Paracoccaceae</taxon>
        <taxon>Thermohalobaculum</taxon>
    </lineage>
</organism>
<accession>A0A8J7M6X6</accession>
<dbReference type="SUPFAM" id="SSF48452">
    <property type="entry name" value="TPR-like"/>
    <property type="match status" value="1"/>
</dbReference>
<evidence type="ECO:0000256" key="1">
    <source>
        <dbReference type="ARBA" id="ARBA00005857"/>
    </source>
</evidence>
<protein>
    <recommendedName>
        <fullName evidence="2">Tetratricopeptide repeat protein 38</fullName>
    </recommendedName>
</protein>
<dbReference type="AlphaFoldDB" id="A0A8J7M6X6"/>
<dbReference type="PROSITE" id="PS50005">
    <property type="entry name" value="TPR"/>
    <property type="match status" value="1"/>
</dbReference>
<proteinExistence type="inferred from homology"/>
<dbReference type="EMBL" id="JAEHHL010000006">
    <property type="protein sequence ID" value="MBK0399716.1"/>
    <property type="molecule type" value="Genomic_DNA"/>
</dbReference>
<keyword evidence="7" id="KW-1185">Reference proteome</keyword>